<protein>
    <submittedName>
        <fullName evidence="2">Uncharacterized protein</fullName>
    </submittedName>
</protein>
<feature type="region of interest" description="Disordered" evidence="1">
    <location>
        <begin position="161"/>
        <end position="208"/>
    </location>
</feature>
<sequence length="304" mass="35052">MAQTIQPTLKNRALFRNRNNISEMILAKQIQDYDREKSMIILNLDHDRLDMKVFLRQIKISKSDELPESLHWLQQRRVKKEHDVLPVRYTSPMPAIEKRSTEEPTKRDVHTAPEPDLSSSGKFRTRRSLQSDGRPTLYSIFSRRSELVDAGPIWQTISEVADEQDDEAGLSKPESDVGDPEGTRIADGAEDTTPPDKETASAQHREAGTDFMKELLVVNAEKRYRKKAKPIQDRLADYYRKLEEMKRRQAASEPTAWEIRRRYVLLTRGVKATLDLSDDSDDNGLETDANTPSIVKYGRHQHRN</sequence>
<dbReference type="AlphaFoldDB" id="A0AAD9MRK1"/>
<comment type="caution">
    <text evidence="2">The sequence shown here is derived from an EMBL/GenBank/DDBJ whole genome shotgun (WGS) entry which is preliminary data.</text>
</comment>
<feature type="compositionally biased region" description="Acidic residues" evidence="1">
    <location>
        <begin position="276"/>
        <end position="285"/>
    </location>
</feature>
<name>A0AAD9MRK1_9ANNE</name>
<accession>A0AAD9MRK1</accession>
<feature type="compositionally biased region" description="Basic and acidic residues" evidence="1">
    <location>
        <begin position="96"/>
        <end position="113"/>
    </location>
</feature>
<dbReference type="Proteomes" id="UP001208570">
    <property type="component" value="Unassembled WGS sequence"/>
</dbReference>
<proteinExistence type="predicted"/>
<keyword evidence="3" id="KW-1185">Reference proteome</keyword>
<gene>
    <name evidence="2" type="ORF">LSH36_1088g00017</name>
</gene>
<reference evidence="2" key="1">
    <citation type="journal article" date="2023" name="Mol. Biol. Evol.">
        <title>Third-Generation Sequencing Reveals the Adaptive Role of the Epigenome in Three Deep-Sea Polychaetes.</title>
        <authorList>
            <person name="Perez M."/>
            <person name="Aroh O."/>
            <person name="Sun Y."/>
            <person name="Lan Y."/>
            <person name="Juniper S.K."/>
            <person name="Young C.R."/>
            <person name="Angers B."/>
            <person name="Qian P.Y."/>
        </authorList>
    </citation>
    <scope>NUCLEOTIDE SEQUENCE</scope>
    <source>
        <strain evidence="2">P08H-3</strain>
    </source>
</reference>
<evidence type="ECO:0000313" key="2">
    <source>
        <dbReference type="EMBL" id="KAK2141518.1"/>
    </source>
</evidence>
<organism evidence="2 3">
    <name type="scientific">Paralvinella palmiformis</name>
    <dbReference type="NCBI Taxonomy" id="53620"/>
    <lineage>
        <taxon>Eukaryota</taxon>
        <taxon>Metazoa</taxon>
        <taxon>Spiralia</taxon>
        <taxon>Lophotrochozoa</taxon>
        <taxon>Annelida</taxon>
        <taxon>Polychaeta</taxon>
        <taxon>Sedentaria</taxon>
        <taxon>Canalipalpata</taxon>
        <taxon>Terebellida</taxon>
        <taxon>Terebelliformia</taxon>
        <taxon>Alvinellidae</taxon>
        <taxon>Paralvinella</taxon>
    </lineage>
</organism>
<feature type="region of interest" description="Disordered" evidence="1">
    <location>
        <begin position="84"/>
        <end position="130"/>
    </location>
</feature>
<feature type="compositionally biased region" description="Basic and acidic residues" evidence="1">
    <location>
        <begin position="194"/>
        <end position="208"/>
    </location>
</feature>
<feature type="compositionally biased region" description="Polar residues" evidence="1">
    <location>
        <begin position="117"/>
        <end position="130"/>
    </location>
</feature>
<feature type="region of interest" description="Disordered" evidence="1">
    <location>
        <begin position="275"/>
        <end position="304"/>
    </location>
</feature>
<evidence type="ECO:0000313" key="3">
    <source>
        <dbReference type="Proteomes" id="UP001208570"/>
    </source>
</evidence>
<evidence type="ECO:0000256" key="1">
    <source>
        <dbReference type="SAM" id="MobiDB-lite"/>
    </source>
</evidence>
<dbReference type="EMBL" id="JAODUP010001089">
    <property type="protein sequence ID" value="KAK2141518.1"/>
    <property type="molecule type" value="Genomic_DNA"/>
</dbReference>